<organism evidence="2">
    <name type="scientific">Tepidanaerobacter syntrophicus</name>
    <dbReference type="NCBI Taxonomy" id="224999"/>
    <lineage>
        <taxon>Bacteria</taxon>
        <taxon>Bacillati</taxon>
        <taxon>Bacillota</taxon>
        <taxon>Clostridia</taxon>
        <taxon>Thermosediminibacterales</taxon>
        <taxon>Tepidanaerobacteraceae</taxon>
        <taxon>Tepidanaerobacter</taxon>
    </lineage>
</organism>
<proteinExistence type="predicted"/>
<evidence type="ECO:0008006" key="4">
    <source>
        <dbReference type="Google" id="ProtNLM"/>
    </source>
</evidence>
<evidence type="ECO:0000256" key="1">
    <source>
        <dbReference type="SAM" id="Coils"/>
    </source>
</evidence>
<accession>A0A0U9HCQ1</accession>
<protein>
    <recommendedName>
        <fullName evidence="4">DUF5320 domain-containing protein</fullName>
    </recommendedName>
</protein>
<dbReference type="RefSeq" id="WP_059031363.1">
    <property type="nucleotide sequence ID" value="NZ_BSDN01000001.1"/>
</dbReference>
<gene>
    <name evidence="2" type="ORF">TSYNT_588</name>
</gene>
<dbReference type="InterPro" id="IPR035205">
    <property type="entry name" value="DUF5320"/>
</dbReference>
<dbReference type="OrthoDB" id="9815278at2"/>
<keyword evidence="1" id="KW-0175">Coiled coil</keyword>
<evidence type="ECO:0000313" key="3">
    <source>
        <dbReference type="Proteomes" id="UP000062160"/>
    </source>
</evidence>
<evidence type="ECO:0000313" key="2">
    <source>
        <dbReference type="EMBL" id="GAQ24262.1"/>
    </source>
</evidence>
<sequence>MPRGDGTGPIGYGSMTGRRVGFCAGFCKPGYYGLGRGHRRQFYATGLPFWARGDYSYSGMDYYKEPSSKFEIDILTQRAKFLKEELELAEKRLKDLKETEKENSGDN</sequence>
<dbReference type="STRING" id="224999.GCA_001485475_00244"/>
<dbReference type="EMBL" id="DF976999">
    <property type="protein sequence ID" value="GAQ24262.1"/>
    <property type="molecule type" value="Genomic_DNA"/>
</dbReference>
<name>A0A0U9HCQ1_9FIRM</name>
<dbReference type="Pfam" id="PF17253">
    <property type="entry name" value="DUF5320"/>
    <property type="match status" value="1"/>
</dbReference>
<reference evidence="2" key="1">
    <citation type="journal article" date="2016" name="Genome Announc.">
        <title>Draft Genome Sequence of the Syntrophic Lactate-Degrading Bacterium Tepidanaerobacter syntrophicus JLT.</title>
        <authorList>
            <person name="Matsuura N."/>
            <person name="Ohashi A."/>
            <person name="Tourlousse D.M."/>
            <person name="Sekiguchi Y."/>
        </authorList>
    </citation>
    <scope>NUCLEOTIDE SEQUENCE [LARGE SCALE GENOMIC DNA]</scope>
    <source>
        <strain evidence="2">JL</strain>
    </source>
</reference>
<dbReference type="AlphaFoldDB" id="A0A0U9HCQ1"/>
<feature type="coiled-coil region" evidence="1">
    <location>
        <begin position="72"/>
        <end position="106"/>
    </location>
</feature>
<dbReference type="Proteomes" id="UP000062160">
    <property type="component" value="Unassembled WGS sequence"/>
</dbReference>
<keyword evidence="3" id="KW-1185">Reference proteome</keyword>